<evidence type="ECO:0000256" key="1">
    <source>
        <dbReference type="ARBA" id="ARBA00006484"/>
    </source>
</evidence>
<dbReference type="Proteomes" id="UP000076552">
    <property type="component" value="Unassembled WGS sequence"/>
</dbReference>
<dbReference type="PANTHER" id="PTHR43618:SF13">
    <property type="entry name" value="CHAIN DEHYDROGENASE, PUTATIVE (AFU_ORTHOLOGUE AFUA_1G17650)-RELATED"/>
    <property type="match status" value="1"/>
</dbReference>
<comment type="caution">
    <text evidence="4">The sequence shown here is derived from an EMBL/GenBank/DDBJ whole genome shotgun (WGS) entry which is preliminary data.</text>
</comment>
<dbReference type="PANTHER" id="PTHR43618">
    <property type="entry name" value="7-ALPHA-HYDROXYSTEROID DEHYDROGENASE"/>
    <property type="match status" value="1"/>
</dbReference>
<dbReference type="PRINTS" id="PR00081">
    <property type="entry name" value="GDHRDH"/>
</dbReference>
<dbReference type="SUPFAM" id="SSF51735">
    <property type="entry name" value="NAD(P)-binding Rossmann-fold domains"/>
    <property type="match status" value="1"/>
</dbReference>
<dbReference type="InterPro" id="IPR002347">
    <property type="entry name" value="SDR_fam"/>
</dbReference>
<reference evidence="4 5" key="1">
    <citation type="submission" date="2015-06" db="EMBL/GenBank/DDBJ databases">
        <title>Survival trade-offs in plant roots during colonization by closely related pathogenic and mutualistic fungi.</title>
        <authorList>
            <person name="Hacquard S."/>
            <person name="Kracher B."/>
            <person name="Hiruma K."/>
            <person name="Weinman A."/>
            <person name="Muench P."/>
            <person name="Garrido Oter R."/>
            <person name="Ver Loren van Themaat E."/>
            <person name="Dallerey J.-F."/>
            <person name="Damm U."/>
            <person name="Henrissat B."/>
            <person name="Lespinet O."/>
            <person name="Thon M."/>
            <person name="Kemen E."/>
            <person name="McHardy A.C."/>
            <person name="Schulze-Lefert P."/>
            <person name="O'Connell R.J."/>
        </authorList>
    </citation>
    <scope>NUCLEOTIDE SEQUENCE [LARGE SCALE GENOMIC DNA]</scope>
    <source>
        <strain evidence="4 5">0861</strain>
    </source>
</reference>
<keyword evidence="3" id="KW-0560">Oxidoreductase</keyword>
<protein>
    <submittedName>
        <fullName evidence="4">Short-chain dehydrogenase</fullName>
    </submittedName>
</protein>
<dbReference type="Gene3D" id="3.40.50.720">
    <property type="entry name" value="NAD(P)-binding Rossmann-like Domain"/>
    <property type="match status" value="1"/>
</dbReference>
<evidence type="ECO:0000256" key="2">
    <source>
        <dbReference type="ARBA" id="ARBA00022857"/>
    </source>
</evidence>
<dbReference type="GO" id="GO:0016491">
    <property type="term" value="F:oxidoreductase activity"/>
    <property type="evidence" value="ECO:0007669"/>
    <property type="project" value="UniProtKB-KW"/>
</dbReference>
<dbReference type="InterPro" id="IPR052178">
    <property type="entry name" value="Sec_Metab_Biosynth_SDR"/>
</dbReference>
<evidence type="ECO:0000313" key="5">
    <source>
        <dbReference type="Proteomes" id="UP000076552"/>
    </source>
</evidence>
<dbReference type="EMBL" id="LFIV01000107">
    <property type="protein sequence ID" value="KZL69402.1"/>
    <property type="molecule type" value="Genomic_DNA"/>
</dbReference>
<accession>A0A166RLB1</accession>
<proteinExistence type="inferred from homology"/>
<keyword evidence="2" id="KW-0521">NADP</keyword>
<dbReference type="Pfam" id="PF13561">
    <property type="entry name" value="adh_short_C2"/>
    <property type="match status" value="1"/>
</dbReference>
<evidence type="ECO:0000256" key="3">
    <source>
        <dbReference type="ARBA" id="ARBA00023002"/>
    </source>
</evidence>
<organism evidence="4 5">
    <name type="scientific">Colletotrichum tofieldiae</name>
    <dbReference type="NCBI Taxonomy" id="708197"/>
    <lineage>
        <taxon>Eukaryota</taxon>
        <taxon>Fungi</taxon>
        <taxon>Dikarya</taxon>
        <taxon>Ascomycota</taxon>
        <taxon>Pezizomycotina</taxon>
        <taxon>Sordariomycetes</taxon>
        <taxon>Hypocreomycetidae</taxon>
        <taxon>Glomerellales</taxon>
        <taxon>Glomerellaceae</taxon>
        <taxon>Colletotrichum</taxon>
        <taxon>Colletotrichum spaethianum species complex</taxon>
    </lineage>
</organism>
<dbReference type="STRING" id="708197.A0A166RLB1"/>
<name>A0A166RLB1_9PEZI</name>
<sequence>MNSVPVALITAGSAGLGAAAARLFVKNGFKVVINYSNNVERAGKLVEELKRSPGADVLAIKADLGNRDDISKLIDGTIQTMGRLNVVFSNGGWTHFRDINNLDDNVVEDDWDRCFNINVKSHVWLMHAAKKHLDETEGAFITTASVAGVSCSGSSLAYSVTKAAQIHLAKVLAVIAAPRIRVNSISPGLLLTDWGAKFSDDAKAAHIEKTKIKRAATVEDVAEQVYLLAKSRSITGVNVVIDGGFTL</sequence>
<gene>
    <name evidence="4" type="ORF">CT0861_03171</name>
</gene>
<dbReference type="InterPro" id="IPR036291">
    <property type="entry name" value="NAD(P)-bd_dom_sf"/>
</dbReference>
<keyword evidence="5" id="KW-1185">Reference proteome</keyword>
<dbReference type="CDD" id="cd05233">
    <property type="entry name" value="SDR_c"/>
    <property type="match status" value="1"/>
</dbReference>
<comment type="similarity">
    <text evidence="1">Belongs to the short-chain dehydrogenases/reductases (SDR) family.</text>
</comment>
<dbReference type="AlphaFoldDB" id="A0A166RLB1"/>
<evidence type="ECO:0000313" key="4">
    <source>
        <dbReference type="EMBL" id="KZL69402.1"/>
    </source>
</evidence>